<reference evidence="2" key="1">
    <citation type="journal article" date="2006" name="PLoS Biol.">
        <title>Macronuclear genome sequence of the ciliate Tetrahymena thermophila, a model eukaryote.</title>
        <authorList>
            <person name="Eisen J.A."/>
            <person name="Coyne R.S."/>
            <person name="Wu M."/>
            <person name="Wu D."/>
            <person name="Thiagarajan M."/>
            <person name="Wortman J.R."/>
            <person name="Badger J.H."/>
            <person name="Ren Q."/>
            <person name="Amedeo P."/>
            <person name="Jones K.M."/>
            <person name="Tallon L.J."/>
            <person name="Delcher A.L."/>
            <person name="Salzberg S.L."/>
            <person name="Silva J.C."/>
            <person name="Haas B.J."/>
            <person name="Majoros W.H."/>
            <person name="Farzad M."/>
            <person name="Carlton J.M."/>
            <person name="Smith R.K. Jr."/>
            <person name="Garg J."/>
            <person name="Pearlman R.E."/>
            <person name="Karrer K.M."/>
            <person name="Sun L."/>
            <person name="Manning G."/>
            <person name="Elde N.C."/>
            <person name="Turkewitz A.P."/>
            <person name="Asai D.J."/>
            <person name="Wilkes D.E."/>
            <person name="Wang Y."/>
            <person name="Cai H."/>
            <person name="Collins K."/>
            <person name="Stewart B.A."/>
            <person name="Lee S.R."/>
            <person name="Wilamowska K."/>
            <person name="Weinberg Z."/>
            <person name="Ruzzo W.L."/>
            <person name="Wloga D."/>
            <person name="Gaertig J."/>
            <person name="Frankel J."/>
            <person name="Tsao C.-C."/>
            <person name="Gorovsky M.A."/>
            <person name="Keeling P.J."/>
            <person name="Waller R.F."/>
            <person name="Patron N.J."/>
            <person name="Cherry J.M."/>
            <person name="Stover N.A."/>
            <person name="Krieger C.J."/>
            <person name="del Toro C."/>
            <person name="Ryder H.F."/>
            <person name="Williamson S.C."/>
            <person name="Barbeau R.A."/>
            <person name="Hamilton E.P."/>
            <person name="Orias E."/>
        </authorList>
    </citation>
    <scope>NUCLEOTIDE SEQUENCE [LARGE SCALE GENOMIC DNA]</scope>
    <source>
        <strain evidence="2">SB210</strain>
    </source>
</reference>
<gene>
    <name evidence="1" type="ORF">TTHERM_000639959</name>
</gene>
<evidence type="ECO:0000313" key="2">
    <source>
        <dbReference type="Proteomes" id="UP000009168"/>
    </source>
</evidence>
<name>W7X562_TETTS</name>
<dbReference type="KEGG" id="tet:TTHERM_000639959"/>
<sequence length="257" mass="30830">MIVVKQLNYYLKMTILNNYCYQNLSSFQIITKKKKLKQQLLLVNLDKESLLFKTFQSLNIKTAQIIQWSFLALRILIQQQKEFNFMQQKIITKLWYFLIVKDLIILISQIICKVLKNQCVLFVGFQLLFYTYIRILDNLSHLKKFQNLQTFRSIIILKQQIILQKLLINAMVTKFRATKTIIKILYKRYLNANNLILMMNLTINYTLVRQRTTKSLINLFNKLKKFNNFVKNLNIKLHSKIAKPLKRNRIVEVLRKC</sequence>
<organism evidence="1 2">
    <name type="scientific">Tetrahymena thermophila (strain SB210)</name>
    <dbReference type="NCBI Taxonomy" id="312017"/>
    <lineage>
        <taxon>Eukaryota</taxon>
        <taxon>Sar</taxon>
        <taxon>Alveolata</taxon>
        <taxon>Ciliophora</taxon>
        <taxon>Intramacronucleata</taxon>
        <taxon>Oligohymenophorea</taxon>
        <taxon>Hymenostomatida</taxon>
        <taxon>Tetrahymenina</taxon>
        <taxon>Tetrahymenidae</taxon>
        <taxon>Tetrahymena</taxon>
    </lineage>
</organism>
<proteinExistence type="predicted"/>
<dbReference type="RefSeq" id="XP_012652940.1">
    <property type="nucleotide sequence ID" value="XM_012797486.1"/>
</dbReference>
<dbReference type="EMBL" id="GG662707">
    <property type="protein sequence ID" value="EWS74510.1"/>
    <property type="molecule type" value="Genomic_DNA"/>
</dbReference>
<evidence type="ECO:0000313" key="1">
    <source>
        <dbReference type="EMBL" id="EWS74510.1"/>
    </source>
</evidence>
<dbReference type="AlphaFoldDB" id="W7X562"/>
<dbReference type="Proteomes" id="UP000009168">
    <property type="component" value="Unassembled WGS sequence"/>
</dbReference>
<dbReference type="GeneID" id="24439968"/>
<dbReference type="InParanoid" id="W7X562"/>
<protein>
    <submittedName>
        <fullName evidence="1">Uncharacterized protein</fullName>
    </submittedName>
</protein>
<accession>W7X562</accession>
<keyword evidence="2" id="KW-1185">Reference proteome</keyword>